<evidence type="ECO:0000313" key="2">
    <source>
        <dbReference type="EMBL" id="KAE9000789.1"/>
    </source>
</evidence>
<gene>
    <name evidence="2" type="ORF">PF011_g14038</name>
</gene>
<feature type="chain" id="PRO_5025672293" description="Secreted protein" evidence="1">
    <location>
        <begin position="21"/>
        <end position="77"/>
    </location>
</feature>
<evidence type="ECO:0000313" key="3">
    <source>
        <dbReference type="Proteomes" id="UP000460718"/>
    </source>
</evidence>
<sequence length="77" mass="8397">MWSGFRGGALLLDSTSPFLSLPVVVTQLKTHTDTCSTTRSVSAQLTVLGGGTLFHRWTVQMGTTCATYSFFVWGESY</sequence>
<dbReference type="EMBL" id="QXFW01000891">
    <property type="protein sequence ID" value="KAE9000789.1"/>
    <property type="molecule type" value="Genomic_DNA"/>
</dbReference>
<reference evidence="2 3" key="1">
    <citation type="submission" date="2018-09" db="EMBL/GenBank/DDBJ databases">
        <title>Genomic investigation of the strawberry pathogen Phytophthora fragariae indicates pathogenicity is determined by transcriptional variation in three key races.</title>
        <authorList>
            <person name="Adams T.M."/>
            <person name="Armitage A.D."/>
            <person name="Sobczyk M.K."/>
            <person name="Bates H.J."/>
            <person name="Dunwell J.M."/>
            <person name="Nellist C.F."/>
            <person name="Harrison R.J."/>
        </authorList>
    </citation>
    <scope>NUCLEOTIDE SEQUENCE [LARGE SCALE GENOMIC DNA]</scope>
    <source>
        <strain evidence="2 3">SCRP245</strain>
    </source>
</reference>
<comment type="caution">
    <text evidence="2">The sequence shown here is derived from an EMBL/GenBank/DDBJ whole genome shotgun (WGS) entry which is preliminary data.</text>
</comment>
<feature type="signal peptide" evidence="1">
    <location>
        <begin position="1"/>
        <end position="20"/>
    </location>
</feature>
<accession>A0A6A3K0V6</accession>
<dbReference type="AlphaFoldDB" id="A0A6A3K0V6"/>
<name>A0A6A3K0V6_9STRA</name>
<organism evidence="2 3">
    <name type="scientific">Phytophthora fragariae</name>
    <dbReference type="NCBI Taxonomy" id="53985"/>
    <lineage>
        <taxon>Eukaryota</taxon>
        <taxon>Sar</taxon>
        <taxon>Stramenopiles</taxon>
        <taxon>Oomycota</taxon>
        <taxon>Peronosporomycetes</taxon>
        <taxon>Peronosporales</taxon>
        <taxon>Peronosporaceae</taxon>
        <taxon>Phytophthora</taxon>
    </lineage>
</organism>
<proteinExistence type="predicted"/>
<evidence type="ECO:0008006" key="4">
    <source>
        <dbReference type="Google" id="ProtNLM"/>
    </source>
</evidence>
<dbReference type="Proteomes" id="UP000460718">
    <property type="component" value="Unassembled WGS sequence"/>
</dbReference>
<evidence type="ECO:0000256" key="1">
    <source>
        <dbReference type="SAM" id="SignalP"/>
    </source>
</evidence>
<protein>
    <recommendedName>
        <fullName evidence="4">Secreted protein</fullName>
    </recommendedName>
</protein>
<keyword evidence="1" id="KW-0732">Signal</keyword>